<comment type="caution">
    <text evidence="1">The sequence shown here is derived from an EMBL/GenBank/DDBJ whole genome shotgun (WGS) entry which is preliminary data.</text>
</comment>
<dbReference type="Gene3D" id="3.10.180.10">
    <property type="entry name" value="2,3-Dihydroxybiphenyl 1,2-Dioxygenase, domain 1"/>
    <property type="match status" value="2"/>
</dbReference>
<dbReference type="RefSeq" id="WP_050669423.1">
    <property type="nucleotide sequence ID" value="NZ_LAIR01000002.1"/>
</dbReference>
<dbReference type="Proteomes" id="UP000037397">
    <property type="component" value="Unassembled WGS sequence"/>
</dbReference>
<protein>
    <submittedName>
        <fullName evidence="1">Glyoxalase</fullName>
    </submittedName>
</protein>
<evidence type="ECO:0000313" key="1">
    <source>
        <dbReference type="EMBL" id="KNX37101.1"/>
    </source>
</evidence>
<dbReference type="OrthoDB" id="4825162at2"/>
<dbReference type="PANTHER" id="PTHR36503:SF1">
    <property type="entry name" value="BLR2520 PROTEIN"/>
    <property type="match status" value="1"/>
</dbReference>
<dbReference type="STRING" id="1631356.VV01_08005"/>
<evidence type="ECO:0000313" key="2">
    <source>
        <dbReference type="Proteomes" id="UP000037397"/>
    </source>
</evidence>
<sequence>MATIRSLSIESADSVAAQAFYDKAFGLGDIVTLREAAGESTGFRGFTVSLLVAQPSTADSYLASAAEAGATVLKPGSKSLWGYGGVVQAPDGTIWKVATSSKKDKGPATREVENVVLLLGADDVKATKAFYVDRGVGVDRSFGGKYVEMSFADSPVSLSLYQRKDLAKDAGVAVEGSGSHRLVIEGDLGAFTDPNGFVWE</sequence>
<organism evidence="1 2">
    <name type="scientific">Luteipulveratus halotolerans</name>
    <dbReference type="NCBI Taxonomy" id="1631356"/>
    <lineage>
        <taxon>Bacteria</taxon>
        <taxon>Bacillati</taxon>
        <taxon>Actinomycetota</taxon>
        <taxon>Actinomycetes</taxon>
        <taxon>Micrococcales</taxon>
        <taxon>Dermacoccaceae</taxon>
        <taxon>Luteipulveratus</taxon>
    </lineage>
</organism>
<reference evidence="2" key="1">
    <citation type="submission" date="2015-03" db="EMBL/GenBank/DDBJ databases">
        <title>Luteipulveratus halotolerans sp. nov., a novel actinobacterium (Dermacoccaceae) from Sarawak, Malaysia.</title>
        <authorList>
            <person name="Juboi H."/>
            <person name="Basik A."/>
            <person name="Shamsul S.S."/>
            <person name="Arnold P."/>
            <person name="Schmitt E.K."/>
            <person name="Sanglier J.-J."/>
            <person name="Yeo T."/>
        </authorList>
    </citation>
    <scope>NUCLEOTIDE SEQUENCE [LARGE SCALE GENOMIC DNA]</scope>
    <source>
        <strain evidence="2">C296001</strain>
    </source>
</reference>
<name>A0A0L6CH19_9MICO</name>
<dbReference type="InterPro" id="IPR029068">
    <property type="entry name" value="Glyas_Bleomycin-R_OHBP_Dase"/>
</dbReference>
<dbReference type="SUPFAM" id="SSF54593">
    <property type="entry name" value="Glyoxalase/Bleomycin resistance protein/Dihydroxybiphenyl dioxygenase"/>
    <property type="match status" value="1"/>
</dbReference>
<dbReference type="EMBL" id="LAIR01000002">
    <property type="protein sequence ID" value="KNX37101.1"/>
    <property type="molecule type" value="Genomic_DNA"/>
</dbReference>
<dbReference type="PATRIC" id="fig|1631356.3.peg.1552"/>
<keyword evidence="2" id="KW-1185">Reference proteome</keyword>
<proteinExistence type="predicted"/>
<gene>
    <name evidence="1" type="ORF">VV01_08005</name>
</gene>
<dbReference type="PANTHER" id="PTHR36503">
    <property type="entry name" value="BLR2520 PROTEIN"/>
    <property type="match status" value="1"/>
</dbReference>
<dbReference type="AlphaFoldDB" id="A0A0L6CH19"/>
<accession>A0A0L6CH19</accession>